<keyword evidence="3" id="KW-1185">Reference proteome</keyword>
<dbReference type="PROSITE" id="PS51257">
    <property type="entry name" value="PROKAR_LIPOPROTEIN"/>
    <property type="match status" value="1"/>
</dbReference>
<protein>
    <recommendedName>
        <fullName evidence="4">Lipoprotein</fullName>
    </recommendedName>
</protein>
<gene>
    <name evidence="2" type="ORF">KUH32_14975</name>
</gene>
<dbReference type="Proteomes" id="UP001166293">
    <property type="component" value="Unassembled WGS sequence"/>
</dbReference>
<accession>A0ABS6NAL5</accession>
<dbReference type="EMBL" id="JAHRWL010000002">
    <property type="protein sequence ID" value="MBV2361066.1"/>
    <property type="molecule type" value="Genomic_DNA"/>
</dbReference>
<evidence type="ECO:0000313" key="2">
    <source>
        <dbReference type="EMBL" id="MBV2361066.1"/>
    </source>
</evidence>
<proteinExistence type="predicted"/>
<comment type="caution">
    <text evidence="2">The sequence shown here is derived from an EMBL/GenBank/DDBJ whole genome shotgun (WGS) entry which is preliminary data.</text>
</comment>
<feature type="chain" id="PRO_5045364579" description="Lipoprotein" evidence="1">
    <location>
        <begin position="18"/>
        <end position="52"/>
    </location>
</feature>
<dbReference type="RefSeq" id="WP_217779405.1">
    <property type="nucleotide sequence ID" value="NZ_JAHRWL010000002.1"/>
</dbReference>
<sequence>MKVTALFALFCSAFLLAACEPPQDRYPITGQECGPDDPVTDMDAADCVAPIQ</sequence>
<evidence type="ECO:0008006" key="4">
    <source>
        <dbReference type="Google" id="ProtNLM"/>
    </source>
</evidence>
<keyword evidence="1" id="KW-0732">Signal</keyword>
<organism evidence="2 3">
    <name type="scientific">Thalassococcus arenae</name>
    <dbReference type="NCBI Taxonomy" id="2851652"/>
    <lineage>
        <taxon>Bacteria</taxon>
        <taxon>Pseudomonadati</taxon>
        <taxon>Pseudomonadota</taxon>
        <taxon>Alphaproteobacteria</taxon>
        <taxon>Rhodobacterales</taxon>
        <taxon>Roseobacteraceae</taxon>
        <taxon>Thalassococcus</taxon>
    </lineage>
</organism>
<evidence type="ECO:0000256" key="1">
    <source>
        <dbReference type="SAM" id="SignalP"/>
    </source>
</evidence>
<name>A0ABS6NAL5_9RHOB</name>
<feature type="signal peptide" evidence="1">
    <location>
        <begin position="1"/>
        <end position="17"/>
    </location>
</feature>
<evidence type="ECO:0000313" key="3">
    <source>
        <dbReference type="Proteomes" id="UP001166293"/>
    </source>
</evidence>
<reference evidence="2" key="1">
    <citation type="submission" date="2021-06" db="EMBL/GenBank/DDBJ databases">
        <title>Thalassococcus sp. CAU 1522 isolated from sea sand, Republic of Korea.</title>
        <authorList>
            <person name="Kim W."/>
        </authorList>
    </citation>
    <scope>NUCLEOTIDE SEQUENCE</scope>
    <source>
        <strain evidence="2">CAU 1522</strain>
    </source>
</reference>